<feature type="transmembrane region" description="Helical" evidence="2">
    <location>
        <begin position="198"/>
        <end position="218"/>
    </location>
</feature>
<dbReference type="PANTHER" id="PTHR41771">
    <property type="entry name" value="MEMBRANE PROTEIN-RELATED"/>
    <property type="match status" value="1"/>
</dbReference>
<dbReference type="Proteomes" id="UP000192468">
    <property type="component" value="Unassembled WGS sequence"/>
</dbReference>
<name>A0A1W1XQ08_9CLOT</name>
<keyword evidence="2" id="KW-1133">Transmembrane helix</keyword>
<feature type="transmembrane region" description="Helical" evidence="2">
    <location>
        <begin position="123"/>
        <end position="141"/>
    </location>
</feature>
<evidence type="ECO:0000256" key="2">
    <source>
        <dbReference type="SAM" id="Phobius"/>
    </source>
</evidence>
<dbReference type="PANTHER" id="PTHR41771:SF1">
    <property type="entry name" value="MEMBRANE PROTEIN"/>
    <property type="match status" value="1"/>
</dbReference>
<gene>
    <name evidence="3" type="ORF">SAMN02745134_02625</name>
</gene>
<feature type="transmembrane region" description="Helical" evidence="2">
    <location>
        <begin position="249"/>
        <end position="270"/>
    </location>
</feature>
<dbReference type="STRING" id="1121291.SAMN02745134_02625"/>
<organism evidence="3 4">
    <name type="scientific">Clostridium acidisoli DSM 12555</name>
    <dbReference type="NCBI Taxonomy" id="1121291"/>
    <lineage>
        <taxon>Bacteria</taxon>
        <taxon>Bacillati</taxon>
        <taxon>Bacillota</taxon>
        <taxon>Clostridia</taxon>
        <taxon>Eubacteriales</taxon>
        <taxon>Clostridiaceae</taxon>
        <taxon>Clostridium</taxon>
    </lineage>
</organism>
<feature type="transmembrane region" description="Helical" evidence="2">
    <location>
        <begin position="175"/>
        <end position="191"/>
    </location>
</feature>
<reference evidence="3 4" key="1">
    <citation type="submission" date="2017-04" db="EMBL/GenBank/DDBJ databases">
        <authorList>
            <person name="Afonso C.L."/>
            <person name="Miller P.J."/>
            <person name="Scott M.A."/>
            <person name="Spackman E."/>
            <person name="Goraichik I."/>
            <person name="Dimitrov K.M."/>
            <person name="Suarez D.L."/>
            <person name="Swayne D.E."/>
        </authorList>
    </citation>
    <scope>NUCLEOTIDE SEQUENCE [LARGE SCALE GENOMIC DNA]</scope>
    <source>
        <strain evidence="3 4">DSM 12555</strain>
    </source>
</reference>
<feature type="transmembrane region" description="Helical" evidence="2">
    <location>
        <begin position="307"/>
        <end position="326"/>
    </location>
</feature>
<sequence length="388" mass="41634">MNKKKKEIIITAVVLILIVLAFSLKGFINSNDESQPIHGKIISEGTNSSSSKTKNGISHGKVKVKITSGDHKGEILTLDNLINDKTYRETTANKGDNVLVNITENANGTVKSAYIYELDRYEYLYLLILVFIVLLGVVGGIKGLKSVLALFLTGVVILKILIPLIIAGFNPTSTSIILCIGISIINLLIIGGKNKKTLAAIIGTIGGVLIAAIIGIYVSSKLNLTGLTDEEIQMTIYIAQNAQFNFRGLMFAGILMGALGAVMDVSISIASSINEVEENNPSSTIGELIKSGMNIGRDIMGTMANTLILAYAGGSMYLIMLVYSYNLPMYRVLDQDAIASAVLNSIAGSIGLIFTIPITAVVAAVLFKRNVKKDDYGHNVEEKTIQEN</sequence>
<feature type="transmembrane region" description="Helical" evidence="2">
    <location>
        <begin position="346"/>
        <end position="367"/>
    </location>
</feature>
<evidence type="ECO:0000256" key="1">
    <source>
        <dbReference type="SAM" id="MobiDB-lite"/>
    </source>
</evidence>
<keyword evidence="2" id="KW-0472">Membrane</keyword>
<protein>
    <submittedName>
        <fullName evidence="3">Uncharacterized membrane protein</fullName>
    </submittedName>
</protein>
<feature type="transmembrane region" description="Helical" evidence="2">
    <location>
        <begin position="148"/>
        <end position="169"/>
    </location>
</feature>
<dbReference type="AlphaFoldDB" id="A0A1W1XQ08"/>
<feature type="transmembrane region" description="Helical" evidence="2">
    <location>
        <begin position="7"/>
        <end position="28"/>
    </location>
</feature>
<feature type="region of interest" description="Disordered" evidence="1">
    <location>
        <begin position="39"/>
        <end position="59"/>
    </location>
</feature>
<feature type="compositionally biased region" description="Polar residues" evidence="1">
    <location>
        <begin position="44"/>
        <end position="56"/>
    </location>
</feature>
<evidence type="ECO:0000313" key="4">
    <source>
        <dbReference type="Proteomes" id="UP000192468"/>
    </source>
</evidence>
<accession>A0A1W1XQ08</accession>
<dbReference type="EMBL" id="FWXH01000011">
    <property type="protein sequence ID" value="SMC25932.1"/>
    <property type="molecule type" value="Genomic_DNA"/>
</dbReference>
<keyword evidence="2" id="KW-0812">Transmembrane</keyword>
<dbReference type="Pfam" id="PF07907">
    <property type="entry name" value="YibE_F"/>
    <property type="match status" value="1"/>
</dbReference>
<evidence type="ECO:0000313" key="3">
    <source>
        <dbReference type="EMBL" id="SMC25932.1"/>
    </source>
</evidence>
<proteinExistence type="predicted"/>
<dbReference type="InterPro" id="IPR012507">
    <property type="entry name" value="YibE_F"/>
</dbReference>
<keyword evidence="4" id="KW-1185">Reference proteome</keyword>